<dbReference type="PANTHER" id="PTHR19139:SF199">
    <property type="entry name" value="MIP17260P"/>
    <property type="match status" value="1"/>
</dbReference>
<feature type="transmembrane region" description="Helical" evidence="8">
    <location>
        <begin position="40"/>
        <end position="61"/>
    </location>
</feature>
<feature type="transmembrane region" description="Helical" evidence="8">
    <location>
        <begin position="68"/>
        <end position="88"/>
    </location>
</feature>
<dbReference type="AlphaFoldDB" id="A0A813DEX5"/>
<comment type="caution">
    <text evidence="9">The sequence shown here is derived from an EMBL/GenBank/DDBJ whole genome shotgun (WGS) entry which is preliminary data.</text>
</comment>
<name>A0A813DEX5_POLGL</name>
<dbReference type="CDD" id="cd00333">
    <property type="entry name" value="MIP"/>
    <property type="match status" value="1"/>
</dbReference>
<dbReference type="PRINTS" id="PR00783">
    <property type="entry name" value="MINTRINSICP"/>
</dbReference>
<keyword evidence="3 6" id="KW-0812">Transmembrane</keyword>
<feature type="transmembrane region" description="Helical" evidence="8">
    <location>
        <begin position="119"/>
        <end position="137"/>
    </location>
</feature>
<comment type="subcellular location">
    <subcellularLocation>
        <location evidence="1">Membrane</location>
        <topology evidence="1">Multi-pass membrane protein</topology>
    </subcellularLocation>
</comment>
<protein>
    <recommendedName>
        <fullName evidence="11">Aquaporin</fullName>
    </recommendedName>
</protein>
<proteinExistence type="inferred from homology"/>
<feature type="region of interest" description="Disordered" evidence="7">
    <location>
        <begin position="306"/>
        <end position="327"/>
    </location>
</feature>
<dbReference type="OrthoDB" id="204128at2759"/>
<evidence type="ECO:0000313" key="9">
    <source>
        <dbReference type="EMBL" id="CAE8587188.1"/>
    </source>
</evidence>
<accession>A0A813DEX5</accession>
<dbReference type="Pfam" id="PF00230">
    <property type="entry name" value="MIP"/>
    <property type="match status" value="1"/>
</dbReference>
<dbReference type="Gene3D" id="1.20.1080.10">
    <property type="entry name" value="Glycerol uptake facilitator protein"/>
    <property type="match status" value="1"/>
</dbReference>
<evidence type="ECO:0000256" key="1">
    <source>
        <dbReference type="ARBA" id="ARBA00004141"/>
    </source>
</evidence>
<reference evidence="9" key="1">
    <citation type="submission" date="2021-02" db="EMBL/GenBank/DDBJ databases">
        <authorList>
            <person name="Dougan E. K."/>
            <person name="Rhodes N."/>
            <person name="Thang M."/>
            <person name="Chan C."/>
        </authorList>
    </citation>
    <scope>NUCLEOTIDE SEQUENCE</scope>
</reference>
<evidence type="ECO:0000256" key="5">
    <source>
        <dbReference type="ARBA" id="ARBA00023136"/>
    </source>
</evidence>
<evidence type="ECO:0008006" key="11">
    <source>
        <dbReference type="Google" id="ProtNLM"/>
    </source>
</evidence>
<feature type="transmembrane region" description="Helical" evidence="8">
    <location>
        <begin position="157"/>
        <end position="177"/>
    </location>
</feature>
<evidence type="ECO:0000256" key="8">
    <source>
        <dbReference type="SAM" id="Phobius"/>
    </source>
</evidence>
<sequence>MVFQVGRVTFQWAVDRSLLGVRDASSYHEMIIDSVVDTRALLAEFVAMTLFVIMGCGTACANGAFDGATRLIVAFAFGLGILVLAYSIGHHSGGHINCAVTLSLFLGGKVSLFQAIFNFLAQMLGSISGAVILMGIFPCEDDMTTNLGSNIANPGYAWHQVLFAEAIGTFLLCFVVFETAVSTHASCGSNAVVAIGFAVFLAHVFLLPIDGCSINPTRSFGPAVVSHLRGCPNYTEGGLRDLWIFWVGPIIGAMLAALWQYPFSPECYEKIIASNKKIYMTPAGACVCCDNVPDQFLKHNPYQALREQGNSSHGTTEEPDHFAPPPTAFGQGLKSRAGASGNAYKCFKPACFGCEA</sequence>
<evidence type="ECO:0000256" key="7">
    <source>
        <dbReference type="SAM" id="MobiDB-lite"/>
    </source>
</evidence>
<dbReference type="InterPro" id="IPR023271">
    <property type="entry name" value="Aquaporin-like"/>
</dbReference>
<gene>
    <name evidence="9" type="ORF">PGLA1383_LOCUS6030</name>
</gene>
<evidence type="ECO:0000313" key="10">
    <source>
        <dbReference type="Proteomes" id="UP000654075"/>
    </source>
</evidence>
<dbReference type="EMBL" id="CAJNNV010002437">
    <property type="protein sequence ID" value="CAE8587188.1"/>
    <property type="molecule type" value="Genomic_DNA"/>
</dbReference>
<organism evidence="9 10">
    <name type="scientific">Polarella glacialis</name>
    <name type="common">Dinoflagellate</name>
    <dbReference type="NCBI Taxonomy" id="89957"/>
    <lineage>
        <taxon>Eukaryota</taxon>
        <taxon>Sar</taxon>
        <taxon>Alveolata</taxon>
        <taxon>Dinophyceae</taxon>
        <taxon>Suessiales</taxon>
        <taxon>Suessiaceae</taxon>
        <taxon>Polarella</taxon>
    </lineage>
</organism>
<keyword evidence="10" id="KW-1185">Reference proteome</keyword>
<dbReference type="GO" id="GO:0005886">
    <property type="term" value="C:plasma membrane"/>
    <property type="evidence" value="ECO:0007669"/>
    <property type="project" value="TreeGrafter"/>
</dbReference>
<comment type="similarity">
    <text evidence="2 6">Belongs to the MIP/aquaporin (TC 1.A.8) family.</text>
</comment>
<dbReference type="InterPro" id="IPR034294">
    <property type="entry name" value="Aquaporin_transptr"/>
</dbReference>
<evidence type="ECO:0000256" key="4">
    <source>
        <dbReference type="ARBA" id="ARBA00022989"/>
    </source>
</evidence>
<dbReference type="PANTHER" id="PTHR19139">
    <property type="entry name" value="AQUAPORIN TRANSPORTER"/>
    <property type="match status" value="1"/>
</dbReference>
<feature type="transmembrane region" description="Helical" evidence="8">
    <location>
        <begin position="243"/>
        <end position="261"/>
    </location>
</feature>
<dbReference type="InterPro" id="IPR000425">
    <property type="entry name" value="MIP"/>
</dbReference>
<feature type="transmembrane region" description="Helical" evidence="8">
    <location>
        <begin position="189"/>
        <end position="209"/>
    </location>
</feature>
<dbReference type="SUPFAM" id="SSF81338">
    <property type="entry name" value="Aquaporin-like"/>
    <property type="match status" value="1"/>
</dbReference>
<evidence type="ECO:0000256" key="6">
    <source>
        <dbReference type="RuleBase" id="RU000477"/>
    </source>
</evidence>
<dbReference type="GO" id="GO:0015250">
    <property type="term" value="F:water channel activity"/>
    <property type="evidence" value="ECO:0007669"/>
    <property type="project" value="TreeGrafter"/>
</dbReference>
<dbReference type="Proteomes" id="UP000654075">
    <property type="component" value="Unassembled WGS sequence"/>
</dbReference>
<keyword evidence="4 8" id="KW-1133">Transmembrane helix</keyword>
<keyword evidence="6" id="KW-0813">Transport</keyword>
<evidence type="ECO:0000256" key="2">
    <source>
        <dbReference type="ARBA" id="ARBA00006175"/>
    </source>
</evidence>
<evidence type="ECO:0000256" key="3">
    <source>
        <dbReference type="ARBA" id="ARBA00022692"/>
    </source>
</evidence>
<keyword evidence="5 8" id="KW-0472">Membrane</keyword>